<dbReference type="EMBL" id="JAUJEA010000007">
    <property type="protein sequence ID" value="MDN5203550.1"/>
    <property type="molecule type" value="Genomic_DNA"/>
</dbReference>
<evidence type="ECO:0000313" key="1">
    <source>
        <dbReference type="EMBL" id="MDN5203550.1"/>
    </source>
</evidence>
<dbReference type="Pfam" id="PF11009">
    <property type="entry name" value="BrxC"/>
    <property type="match status" value="1"/>
</dbReference>
<keyword evidence="2" id="KW-1185">Reference proteome</keyword>
<gene>
    <name evidence="1" type="primary">ytxJ</name>
    <name evidence="1" type="ORF">QQ008_19335</name>
</gene>
<accession>A0ABT8KVR4</accession>
<proteinExistence type="predicted"/>
<name>A0ABT8KVR4_9BACT</name>
<dbReference type="NCBIfam" id="TIGR04019">
    <property type="entry name" value="B_thiol_YtxJ"/>
    <property type="match status" value="1"/>
</dbReference>
<dbReference type="Gene3D" id="3.40.30.10">
    <property type="entry name" value="Glutaredoxin"/>
    <property type="match status" value="1"/>
</dbReference>
<comment type="caution">
    <text evidence="1">The sequence shown here is derived from an EMBL/GenBank/DDBJ whole genome shotgun (WGS) entry which is preliminary data.</text>
</comment>
<dbReference type="Proteomes" id="UP001172082">
    <property type="component" value="Unassembled WGS sequence"/>
</dbReference>
<dbReference type="RefSeq" id="WP_346753572.1">
    <property type="nucleotide sequence ID" value="NZ_JAUJEA010000007.1"/>
</dbReference>
<protein>
    <submittedName>
        <fullName evidence="1">Bacillithiol system redox-active protein YtxJ</fullName>
    </submittedName>
</protein>
<reference evidence="1" key="1">
    <citation type="submission" date="2023-06" db="EMBL/GenBank/DDBJ databases">
        <title>Genomic of Parafulvivirga corallium.</title>
        <authorList>
            <person name="Wang G."/>
        </authorList>
    </citation>
    <scope>NUCLEOTIDE SEQUENCE</scope>
    <source>
        <strain evidence="1">BMA10</strain>
    </source>
</reference>
<dbReference type="InterPro" id="IPR022551">
    <property type="entry name" value="BrxC"/>
</dbReference>
<sequence length="116" mass="13367">MDWKKIENVETVEDIIKESRDRAVLIFKHSTRCPISSMALDRLIRSWDHQDMGHVGIYYLDLIANRQISNSIANVFGVPHESPQVLLIKDGECFYDNSHMGINYGDLKERLETSTS</sequence>
<evidence type="ECO:0000313" key="2">
    <source>
        <dbReference type="Proteomes" id="UP001172082"/>
    </source>
</evidence>
<dbReference type="SUPFAM" id="SSF52833">
    <property type="entry name" value="Thioredoxin-like"/>
    <property type="match status" value="1"/>
</dbReference>
<dbReference type="InterPro" id="IPR036249">
    <property type="entry name" value="Thioredoxin-like_sf"/>
</dbReference>
<organism evidence="1 2">
    <name type="scientific">Splendidivirga corallicola</name>
    <dbReference type="NCBI Taxonomy" id="3051826"/>
    <lineage>
        <taxon>Bacteria</taxon>
        <taxon>Pseudomonadati</taxon>
        <taxon>Bacteroidota</taxon>
        <taxon>Cytophagia</taxon>
        <taxon>Cytophagales</taxon>
        <taxon>Splendidivirgaceae</taxon>
        <taxon>Splendidivirga</taxon>
    </lineage>
</organism>